<evidence type="ECO:0000256" key="5">
    <source>
        <dbReference type="ARBA" id="ARBA00022989"/>
    </source>
</evidence>
<dbReference type="InterPro" id="IPR006685">
    <property type="entry name" value="MscS_channel_2nd"/>
</dbReference>
<feature type="region of interest" description="Disordered" evidence="10">
    <location>
        <begin position="35"/>
        <end position="180"/>
    </location>
</feature>
<protein>
    <recommendedName>
        <fullName evidence="9">Mechanosensitive ion channel protein</fullName>
    </recommendedName>
</protein>
<proteinExistence type="inferred from homology"/>
<dbReference type="Pfam" id="PF00924">
    <property type="entry name" value="MS_channel_2nd"/>
    <property type="match status" value="1"/>
</dbReference>
<evidence type="ECO:0000256" key="7">
    <source>
        <dbReference type="ARBA" id="ARBA00023136"/>
    </source>
</evidence>
<evidence type="ECO:0000256" key="2">
    <source>
        <dbReference type="ARBA" id="ARBA00008017"/>
    </source>
</evidence>
<feature type="transmembrane region" description="Helical" evidence="11">
    <location>
        <begin position="242"/>
        <end position="270"/>
    </location>
</feature>
<dbReference type="FunFam" id="2.30.30.60:FF:000003">
    <property type="entry name" value="Predicted mechanosensitive ion channel"/>
    <property type="match status" value="1"/>
</dbReference>
<comment type="caution">
    <text evidence="13">The sequence shown here is derived from an EMBL/GenBank/DDBJ whole genome shotgun (WGS) entry which is preliminary data.</text>
</comment>
<dbReference type="SUPFAM" id="SSF50182">
    <property type="entry name" value="Sm-like ribonucleoproteins"/>
    <property type="match status" value="1"/>
</dbReference>
<comment type="similarity">
    <text evidence="2 9">Belongs to the MscS (TC 1.A.23) family.</text>
</comment>
<evidence type="ECO:0000256" key="4">
    <source>
        <dbReference type="ARBA" id="ARBA00022692"/>
    </source>
</evidence>
<dbReference type="Gene3D" id="2.30.30.60">
    <property type="match status" value="1"/>
</dbReference>
<reference evidence="13 14" key="1">
    <citation type="submission" date="2024-01" db="EMBL/GenBank/DDBJ databases">
        <title>The complete chloroplast genome sequence of Lithospermum erythrorhizon: insights into the phylogenetic relationship among Boraginaceae species and the maternal lineages of purple gromwells.</title>
        <authorList>
            <person name="Okada T."/>
            <person name="Watanabe K."/>
        </authorList>
    </citation>
    <scope>NUCLEOTIDE SEQUENCE [LARGE SCALE GENOMIC DNA]</scope>
</reference>
<evidence type="ECO:0000256" key="1">
    <source>
        <dbReference type="ARBA" id="ARBA00004141"/>
    </source>
</evidence>
<keyword evidence="14" id="KW-1185">Reference proteome</keyword>
<feature type="transmembrane region" description="Helical" evidence="11">
    <location>
        <begin position="207"/>
        <end position="227"/>
    </location>
</feature>
<keyword evidence="7 9" id="KW-0472">Membrane</keyword>
<organism evidence="13 14">
    <name type="scientific">Lithospermum erythrorhizon</name>
    <name type="common">Purple gromwell</name>
    <name type="synonym">Lithospermum officinale var. erythrorhizon</name>
    <dbReference type="NCBI Taxonomy" id="34254"/>
    <lineage>
        <taxon>Eukaryota</taxon>
        <taxon>Viridiplantae</taxon>
        <taxon>Streptophyta</taxon>
        <taxon>Embryophyta</taxon>
        <taxon>Tracheophyta</taxon>
        <taxon>Spermatophyta</taxon>
        <taxon>Magnoliopsida</taxon>
        <taxon>eudicotyledons</taxon>
        <taxon>Gunneridae</taxon>
        <taxon>Pentapetalae</taxon>
        <taxon>asterids</taxon>
        <taxon>lamiids</taxon>
        <taxon>Boraginales</taxon>
        <taxon>Boraginaceae</taxon>
        <taxon>Boraginoideae</taxon>
        <taxon>Lithospermeae</taxon>
        <taxon>Lithospermum</taxon>
    </lineage>
</organism>
<dbReference type="InterPro" id="IPR016688">
    <property type="entry name" value="MscS-like_plants/fungi"/>
</dbReference>
<feature type="transmembrane region" description="Helical" evidence="11">
    <location>
        <begin position="592"/>
        <end position="615"/>
    </location>
</feature>
<feature type="compositionally biased region" description="Polar residues" evidence="10">
    <location>
        <begin position="141"/>
        <end position="166"/>
    </location>
</feature>
<dbReference type="GO" id="GO:0050982">
    <property type="term" value="P:detection of mechanical stimulus"/>
    <property type="evidence" value="ECO:0007669"/>
    <property type="project" value="TreeGrafter"/>
</dbReference>
<keyword evidence="4 11" id="KW-0812">Transmembrane</keyword>
<gene>
    <name evidence="13" type="ORF">LIER_31963</name>
</gene>
<keyword evidence="6" id="KW-0406">Ion transport</keyword>
<evidence type="ECO:0000313" key="13">
    <source>
        <dbReference type="EMBL" id="GAA0184675.1"/>
    </source>
</evidence>
<dbReference type="EMBL" id="BAABME010012073">
    <property type="protein sequence ID" value="GAA0184675.1"/>
    <property type="molecule type" value="Genomic_DNA"/>
</dbReference>
<comment type="subcellular location">
    <subcellularLocation>
        <location evidence="1">Membrane</location>
        <topology evidence="1">Multi-pass membrane protein</topology>
    </subcellularLocation>
</comment>
<evidence type="ECO:0000259" key="12">
    <source>
        <dbReference type="Pfam" id="PF00924"/>
    </source>
</evidence>
<feature type="transmembrane region" description="Helical" evidence="11">
    <location>
        <begin position="321"/>
        <end position="341"/>
    </location>
</feature>
<feature type="transmembrane region" description="Helical" evidence="11">
    <location>
        <begin position="560"/>
        <end position="580"/>
    </location>
</feature>
<dbReference type="Proteomes" id="UP001454036">
    <property type="component" value="Unassembled WGS sequence"/>
</dbReference>
<feature type="compositionally biased region" description="Basic and acidic residues" evidence="10">
    <location>
        <begin position="37"/>
        <end position="50"/>
    </location>
</feature>
<dbReference type="InterPro" id="IPR010920">
    <property type="entry name" value="LSM_dom_sf"/>
</dbReference>
<evidence type="ECO:0000256" key="11">
    <source>
        <dbReference type="SAM" id="Phobius"/>
    </source>
</evidence>
<dbReference type="InterPro" id="IPR023408">
    <property type="entry name" value="MscS_beta-dom_sf"/>
</dbReference>
<evidence type="ECO:0000256" key="9">
    <source>
        <dbReference type="PIRNR" id="PIRNR017209"/>
    </source>
</evidence>
<evidence type="ECO:0000256" key="8">
    <source>
        <dbReference type="ARBA" id="ARBA00023303"/>
    </source>
</evidence>
<keyword evidence="3" id="KW-0813">Transport</keyword>
<dbReference type="PANTHER" id="PTHR31618">
    <property type="entry name" value="MECHANOSENSITIVE ION CHANNEL PROTEIN 5"/>
    <property type="match status" value="1"/>
</dbReference>
<evidence type="ECO:0000256" key="6">
    <source>
        <dbReference type="ARBA" id="ARBA00023065"/>
    </source>
</evidence>
<accession>A0AAV3RV02</accession>
<sequence length="790" mass="89694">MSMDANGKASKISGEISMIERKMSPNEVVLSIIEDSGENKDLKNGHHEPKGPQGFSVDSLAGLQKAVPASCPSPDNSTYTPSHNRPPKIPTLGSLIRRKSISNSAYAKPKSRFGEPSVPIDSKMFEDDVPVVQEQEESPHSRPSFSASPNLNKDGSSSAKGSTRNVPITPKTPLVASPQVAGGADADEEIYKKVSSRNKLKYRKVKLRVLVEWFVSFCIIGCFIVSLTVDKLTRWSIWGLELWGWCLMIMVTFSGMLFTRWFVSFIVLLIELNFILRKKVVYFVHGLKKSVRLCLWLSLVLLTWLFVFKRGVNRSRVTNQILDHITMTIVAMLIGACLWLLKNLLLKMLASSFHVNTFFDRIQEAIFHQYILLTLSGPPIMESAQMLDRTNSNTSRLRSNRTKKGKDGKEKEVKEVIDISKLHRMKQEKVSAWTMKMLVDVVSNSGLSTISSKLGDSFYDGEDEQTDKEITNEEEAIAAAYHIFRNVAQHGNSHIDQYDLLKFMLKEEVDLVFPMIDVAETGHIDRKALTDWVVKVYNGRKALAHALNDTKTAVKQLNTLVSVILFIIVVIIWLLLMEIATTKVLVVFSSQLVVAAFIFGNTCKTIFEAIIFVFVMHPFDVGDRCVVGGVMMIVEEMNILTTVFLKFDNEKIYYPNSVLATKPISNYYRSPDMGDSVEFSIDFRTPMEKIGALKDKIKNYLEKNSQHWHPNHSVVVKEIENVNKIKMVLFMNHTMNFQDFPEKNRRRTTLVLEMKKMFEELGIRYDLLPQEVHLVEPKRSTDGSRDLEMI</sequence>
<feature type="compositionally biased region" description="Polar residues" evidence="10">
    <location>
        <begin position="73"/>
        <end position="83"/>
    </location>
</feature>
<evidence type="ECO:0000256" key="10">
    <source>
        <dbReference type="SAM" id="MobiDB-lite"/>
    </source>
</evidence>
<dbReference type="GO" id="GO:0005886">
    <property type="term" value="C:plasma membrane"/>
    <property type="evidence" value="ECO:0007669"/>
    <property type="project" value="UniProtKB-UniRule"/>
</dbReference>
<keyword evidence="5 11" id="KW-1133">Transmembrane helix</keyword>
<dbReference type="GO" id="GO:0006820">
    <property type="term" value="P:monoatomic anion transport"/>
    <property type="evidence" value="ECO:0007669"/>
    <property type="project" value="TreeGrafter"/>
</dbReference>
<feature type="region of interest" description="Disordered" evidence="10">
    <location>
        <begin position="389"/>
        <end position="410"/>
    </location>
</feature>
<dbReference type="PANTHER" id="PTHR31618:SF20">
    <property type="entry name" value="MECHANOSENSITIVE ION CHANNEL PROTEIN 10"/>
    <property type="match status" value="1"/>
</dbReference>
<evidence type="ECO:0000313" key="14">
    <source>
        <dbReference type="Proteomes" id="UP001454036"/>
    </source>
</evidence>
<feature type="transmembrane region" description="Helical" evidence="11">
    <location>
        <begin position="291"/>
        <end position="309"/>
    </location>
</feature>
<dbReference type="PIRSF" id="PIRSF017209">
    <property type="entry name" value="Memb_At2g17000_prd"/>
    <property type="match status" value="1"/>
</dbReference>
<dbReference type="GO" id="GO:0008381">
    <property type="term" value="F:mechanosensitive monoatomic ion channel activity"/>
    <property type="evidence" value="ECO:0007669"/>
    <property type="project" value="TreeGrafter"/>
</dbReference>
<name>A0AAV3RV02_LITER</name>
<dbReference type="AlphaFoldDB" id="A0AAV3RV02"/>
<feature type="domain" description="Mechanosensitive ion channel MscS" evidence="12">
    <location>
        <begin position="611"/>
        <end position="668"/>
    </location>
</feature>
<evidence type="ECO:0000256" key="3">
    <source>
        <dbReference type="ARBA" id="ARBA00022448"/>
    </source>
</evidence>
<keyword evidence="8" id="KW-0407">Ion channel</keyword>